<dbReference type="InterPro" id="IPR052201">
    <property type="entry name" value="LRR-containing_regulator"/>
</dbReference>
<dbReference type="SUPFAM" id="SSF52047">
    <property type="entry name" value="RNI-like"/>
    <property type="match status" value="3"/>
</dbReference>
<dbReference type="PROSITE" id="PS51450">
    <property type="entry name" value="LRR"/>
    <property type="match status" value="2"/>
</dbReference>
<keyword evidence="1" id="KW-0677">Repeat</keyword>
<name>A0A814G4D7_9BILA</name>
<evidence type="ECO:0000313" key="3">
    <source>
        <dbReference type="EMBL" id="CAF0991601.1"/>
    </source>
</evidence>
<dbReference type="PROSITE" id="PS50181">
    <property type="entry name" value="FBOX"/>
    <property type="match status" value="1"/>
</dbReference>
<dbReference type="Proteomes" id="UP000663845">
    <property type="component" value="Unassembled WGS sequence"/>
</dbReference>
<protein>
    <recommendedName>
        <fullName evidence="2">F-box domain-containing protein</fullName>
    </recommendedName>
</protein>
<dbReference type="EMBL" id="CAJNOG010000134">
    <property type="protein sequence ID" value="CAF0991601.1"/>
    <property type="molecule type" value="Genomic_DNA"/>
</dbReference>
<evidence type="ECO:0000256" key="1">
    <source>
        <dbReference type="ARBA" id="ARBA00022737"/>
    </source>
</evidence>
<dbReference type="InterPro" id="IPR036047">
    <property type="entry name" value="F-box-like_dom_sf"/>
</dbReference>
<dbReference type="InterPro" id="IPR001810">
    <property type="entry name" value="F-box_dom"/>
</dbReference>
<gene>
    <name evidence="3" type="ORF">JYZ213_LOCUS15492</name>
</gene>
<dbReference type="Gene3D" id="3.80.10.10">
    <property type="entry name" value="Ribonuclease Inhibitor"/>
    <property type="match status" value="6"/>
</dbReference>
<proteinExistence type="predicted"/>
<evidence type="ECO:0000259" key="2">
    <source>
        <dbReference type="PROSITE" id="PS50181"/>
    </source>
</evidence>
<dbReference type="SMART" id="SM00368">
    <property type="entry name" value="LRR_RI"/>
    <property type="match status" value="13"/>
</dbReference>
<dbReference type="SMART" id="SM00256">
    <property type="entry name" value="FBOX"/>
    <property type="match status" value="1"/>
</dbReference>
<reference evidence="3" key="1">
    <citation type="submission" date="2021-02" db="EMBL/GenBank/DDBJ databases">
        <authorList>
            <person name="Nowell W R."/>
        </authorList>
    </citation>
    <scope>NUCLEOTIDE SEQUENCE</scope>
</reference>
<dbReference type="CDD" id="cd09917">
    <property type="entry name" value="F-box_SF"/>
    <property type="match status" value="1"/>
</dbReference>
<dbReference type="PANTHER" id="PTHR24111:SF0">
    <property type="entry name" value="LEUCINE-RICH REPEAT-CONTAINING PROTEIN"/>
    <property type="match status" value="1"/>
</dbReference>
<accession>A0A814G4D7</accession>
<comment type="caution">
    <text evidence="3">The sequence shown here is derived from an EMBL/GenBank/DDBJ whole genome shotgun (WGS) entry which is preliminary data.</text>
</comment>
<evidence type="ECO:0000313" key="4">
    <source>
        <dbReference type="Proteomes" id="UP000663845"/>
    </source>
</evidence>
<dbReference type="PANTHER" id="PTHR24111">
    <property type="entry name" value="LEUCINE-RICH REPEAT-CONTAINING PROTEIN 34"/>
    <property type="match status" value="1"/>
</dbReference>
<dbReference type="Pfam" id="PF13516">
    <property type="entry name" value="LRR_6"/>
    <property type="match status" value="12"/>
</dbReference>
<dbReference type="SUPFAM" id="SSF81383">
    <property type="entry name" value="F-box domain"/>
    <property type="match status" value="1"/>
</dbReference>
<dbReference type="InterPro" id="IPR001611">
    <property type="entry name" value="Leu-rich_rpt"/>
</dbReference>
<sequence length="1556" mass="177488">MILELNGNAGSYCTTVTAAFQIRNDKTITKMDLRRKNIDDNDIKFVSEALHNNETITDLDLSQNKIGNTGAQHLAEALQNNKSSSMLTNHYGGQRNRTGVEGAKYFADALKTNKTLIKLELQGNDGSYCTTVSAAVQIRNDKTITKMDLRRKNIDDNDIKFVSEALHNNETITDLNLSQNKIGNTGAQHLRDALQNNKTLKILTLSHNEISDIGVQHLANVLQNNTALITLNLKSNQIGDIGAQYLADVLRDNKALITLNLESNQIGDVGAQQLAFALKNNGVSNFFYFSIFEVNCSICSDTSQYGRCSQNSACGCFHMIGAQNDGIYVDFLWKSCSNLDLCDSSTNTCDKVDHICVHHPRCNSHSVCYSLSMIDPRICPPITIFIQTLVTLDLRSNQIGDIGAQHLADVLRNNKTLITLDLKSNQIEDVGAQQLASALRNNKILIGYWFFPSYAVCHHGFIPCSHLCEKFPNIISSMTNNMLASLETLPIELLYQIFDNLDVETIVVSLRQVCRLFRSVIQTYNRYVFDCQSISKSNFNLICRIVRHENVISLILNDDKTPGQIDLFLSLVRIYRFTRLRSLILRDVDESQATNILTRIKVDQLNSFVIKIQKYDQRRKMTTVKLLTSIISQLHLQKLDIQIESERFGLIKWLEKSTLRDLSINGNMTFHSLCTIMQCSPQLRALTIQKVLPFMDNTNNSICFLQLTSLTIAEIHINIDQLESFLLFTPSLTHLKMIGEINILDGTRWEQFIQIRLPMLDRFEIFVWIYHTITSIDLSENRIGDIGAKYLGDAMKNNKTLTRVILRDYREETNKISDTGPQVLVDALQNNTTLKELKLNHESSGYCAVVEAAIELRNNKSITTLCLSDKKIGDEEVQHLVNALKNNQTLTTLELYSNQIGDNGAKYLSGALRNTTTLTKLNLGHNQIGDIGVQHLADILRNNKTLITLDLESNQIGDIGAQHLADALKNNEILITLDLESNQIGDVGAQQLAFALRNNKIFDNLDVETIVVSLRQVCRLFRSVIQTYNRYVFDFQSISKSNFNLICRIVRHENVISLIMNNDKTPGQIDFFLSLVRIYRFTRLRSLILRDVDESQATSILTRIKVDQLNSFVIKIQKYDQRRKMTTVKLLTSIVSQLRLQKLDIQIESERFGLIKWLEKSTLRDLSINGNMTFHNLCTIMQCSPQLRALTIQQVLPFMDNTNNSICFLQLTSLTIAEIHINIDQLESFLLFTPSLTHLKMIGEINILDGTRWEQFIQIRLPMLDRFEIFVWIYHTFPQTLQDIESIIKSFRSLFWIEHKKWFFTCEYDIESSKKIYLYSLPICQTTMKYIPSSQTMSLSTTTTSDLSRMDNVENVILTMTKALADEIAEKETMIMNPVFCKATKLFINLADDWPFIPLISLSVLIDLSHLVEIEFNSCFPITSDTNALSDIINLIQQAHNLSSLLIYSHFAYGFGLCTEDICCLISRQIKHLQIPVDNLNDIKIVLERCNHLSSIQFDIRQRKFSKEIVQWIVDNTIDSTYRTDANFVKVWLGKNKIESNEFNVGFKRMKFSEHC</sequence>
<dbReference type="Gene3D" id="1.20.1280.50">
    <property type="match status" value="1"/>
</dbReference>
<dbReference type="Pfam" id="PF00646">
    <property type="entry name" value="F-box"/>
    <property type="match status" value="2"/>
</dbReference>
<feature type="domain" description="F-box" evidence="2">
    <location>
        <begin position="483"/>
        <end position="532"/>
    </location>
</feature>
<dbReference type="InterPro" id="IPR032675">
    <property type="entry name" value="LRR_dom_sf"/>
</dbReference>
<organism evidence="3 4">
    <name type="scientific">Adineta steineri</name>
    <dbReference type="NCBI Taxonomy" id="433720"/>
    <lineage>
        <taxon>Eukaryota</taxon>
        <taxon>Metazoa</taxon>
        <taxon>Spiralia</taxon>
        <taxon>Gnathifera</taxon>
        <taxon>Rotifera</taxon>
        <taxon>Eurotatoria</taxon>
        <taxon>Bdelloidea</taxon>
        <taxon>Adinetida</taxon>
        <taxon>Adinetidae</taxon>
        <taxon>Adineta</taxon>
    </lineage>
</organism>